<sequence>MILLNNITNQQALITTGSVITENPQFVLTKLDGIYVEVCIRQVVGATGFEPATARPPGVCATRLRYAPIVYL</sequence>
<accession>A0A381TSL0</accession>
<name>A0A381TSL0_9ZZZZ</name>
<organism evidence="1">
    <name type="scientific">marine metagenome</name>
    <dbReference type="NCBI Taxonomy" id="408172"/>
    <lineage>
        <taxon>unclassified sequences</taxon>
        <taxon>metagenomes</taxon>
        <taxon>ecological metagenomes</taxon>
    </lineage>
</organism>
<reference evidence="1" key="1">
    <citation type="submission" date="2018-05" db="EMBL/GenBank/DDBJ databases">
        <authorList>
            <person name="Lanie J.A."/>
            <person name="Ng W.-L."/>
            <person name="Kazmierczak K.M."/>
            <person name="Andrzejewski T.M."/>
            <person name="Davidsen T.M."/>
            <person name="Wayne K.J."/>
            <person name="Tettelin H."/>
            <person name="Glass J.I."/>
            <person name="Rusch D."/>
            <person name="Podicherti R."/>
            <person name="Tsui H.-C.T."/>
            <person name="Winkler M.E."/>
        </authorList>
    </citation>
    <scope>NUCLEOTIDE SEQUENCE</scope>
</reference>
<dbReference type="EMBL" id="UINC01005096">
    <property type="protein sequence ID" value="SVA19035.1"/>
    <property type="molecule type" value="Genomic_DNA"/>
</dbReference>
<dbReference type="AlphaFoldDB" id="A0A381TSL0"/>
<evidence type="ECO:0000313" key="1">
    <source>
        <dbReference type="EMBL" id="SVA19035.1"/>
    </source>
</evidence>
<proteinExistence type="predicted"/>
<gene>
    <name evidence="1" type="ORF">METZ01_LOCUS71889</name>
</gene>
<dbReference type="AntiFam" id="ANF00014">
    <property type="entry name" value="tRNA translation"/>
</dbReference>
<protein>
    <submittedName>
        <fullName evidence="1">Uncharacterized protein</fullName>
    </submittedName>
</protein>